<evidence type="ECO:0000259" key="3">
    <source>
        <dbReference type="Pfam" id="PF03703"/>
    </source>
</evidence>
<feature type="transmembrane region" description="Helical" evidence="2">
    <location>
        <begin position="21"/>
        <end position="44"/>
    </location>
</feature>
<keyword evidence="2" id="KW-0472">Membrane</keyword>
<organism evidence="4">
    <name type="scientific">freshwater metagenome</name>
    <dbReference type="NCBI Taxonomy" id="449393"/>
    <lineage>
        <taxon>unclassified sequences</taxon>
        <taxon>metagenomes</taxon>
        <taxon>ecological metagenomes</taxon>
    </lineage>
</organism>
<protein>
    <submittedName>
        <fullName evidence="4">Unannotated protein</fullName>
    </submittedName>
</protein>
<feature type="transmembrane region" description="Helical" evidence="2">
    <location>
        <begin position="50"/>
        <end position="75"/>
    </location>
</feature>
<proteinExistence type="predicted"/>
<evidence type="ECO:0000256" key="2">
    <source>
        <dbReference type="SAM" id="Phobius"/>
    </source>
</evidence>
<dbReference type="InterPro" id="IPR005182">
    <property type="entry name" value="YdbS-like_PH"/>
</dbReference>
<dbReference type="EMBL" id="CAFBPA010000061">
    <property type="protein sequence ID" value="CAB5001788.1"/>
    <property type="molecule type" value="Genomic_DNA"/>
</dbReference>
<evidence type="ECO:0000313" key="5">
    <source>
        <dbReference type="EMBL" id="CAB5001788.1"/>
    </source>
</evidence>
<dbReference type="PANTHER" id="PTHR37938">
    <property type="entry name" value="BLL0215 PROTEIN"/>
    <property type="match status" value="1"/>
</dbReference>
<feature type="region of interest" description="Disordered" evidence="1">
    <location>
        <begin position="157"/>
        <end position="179"/>
    </location>
</feature>
<evidence type="ECO:0000256" key="1">
    <source>
        <dbReference type="SAM" id="MobiDB-lite"/>
    </source>
</evidence>
<evidence type="ECO:0000313" key="4">
    <source>
        <dbReference type="EMBL" id="CAB4680069.1"/>
    </source>
</evidence>
<dbReference type="AlphaFoldDB" id="A0A6J6N1T4"/>
<sequence length="179" mass="20379">MAYPKKLLSPGESIKFEMRPHWRAIIFPVIILVALVFFGVWLFFLTDNSILRWIVGLGGIVILLFGVLVPFLRWITTQYVFTDRRIIVRHGLLTKEGRDVPLAKVNSVSFEQSVLGRIFNFGVLQIESANVDGTLRIDDVPDVEEIQRDVYRLQEEDDVRRRGGSHENGTSPVLPTDGT</sequence>
<evidence type="ECO:0000313" key="6">
    <source>
        <dbReference type="EMBL" id="CAB5021819.1"/>
    </source>
</evidence>
<dbReference type="EMBL" id="CAEZWW010000153">
    <property type="protein sequence ID" value="CAB4680069.1"/>
    <property type="molecule type" value="Genomic_DNA"/>
</dbReference>
<keyword evidence="2" id="KW-0812">Transmembrane</keyword>
<feature type="domain" description="YdbS-like PH" evidence="3">
    <location>
        <begin position="74"/>
        <end position="148"/>
    </location>
</feature>
<accession>A0A6J6N1T4</accession>
<name>A0A6J6N1T4_9ZZZZ</name>
<reference evidence="4" key="1">
    <citation type="submission" date="2020-05" db="EMBL/GenBank/DDBJ databases">
        <authorList>
            <person name="Chiriac C."/>
            <person name="Salcher M."/>
            <person name="Ghai R."/>
            <person name="Kavagutti S V."/>
        </authorList>
    </citation>
    <scope>NUCLEOTIDE SEQUENCE</scope>
</reference>
<keyword evidence="2" id="KW-1133">Transmembrane helix</keyword>
<dbReference type="EMBL" id="CAFBPJ010000111">
    <property type="protein sequence ID" value="CAB5021819.1"/>
    <property type="molecule type" value="Genomic_DNA"/>
</dbReference>
<dbReference type="Pfam" id="PF03703">
    <property type="entry name" value="bPH_2"/>
    <property type="match status" value="1"/>
</dbReference>
<gene>
    <name evidence="4" type="ORF">UFOPK2310_01166</name>
    <name evidence="5" type="ORF">UFOPK4043_00548</name>
    <name evidence="6" type="ORF">UFOPK4092_00983</name>
</gene>
<feature type="compositionally biased region" description="Polar residues" evidence="1">
    <location>
        <begin position="167"/>
        <end position="179"/>
    </location>
</feature>
<dbReference type="PANTHER" id="PTHR37938:SF1">
    <property type="entry name" value="BLL0215 PROTEIN"/>
    <property type="match status" value="1"/>
</dbReference>